<accession>A0A5B0GWK4</accession>
<gene>
    <name evidence="1" type="ORF">FVF58_24295</name>
</gene>
<protein>
    <submittedName>
        <fullName evidence="1">Uncharacterized protein</fullName>
    </submittedName>
</protein>
<sequence>MRYQMGDAPELTRLLLSVFTEMPQPAIKKGLQRYLWRHIRFGYAEQLADALDDVRSGATGDFLYHKESGLIFAHVGFGYHRLLLAHLCALHKTDFSRQHAEWNVRQFGYVDPLRELADDCVLEGHGLFLSSFSKEARVTVGQAFKWEPLERAAFGNFEQDVI</sequence>
<comment type="caution">
    <text evidence="1">The sequence shown here is derived from an EMBL/GenBank/DDBJ whole genome shotgun (WGS) entry which is preliminary data.</text>
</comment>
<reference evidence="1 2" key="1">
    <citation type="submission" date="2019-08" db="EMBL/GenBank/DDBJ databases">
        <title>Paraburkholderia sp. DCY113.</title>
        <authorList>
            <person name="Kang J."/>
        </authorList>
    </citation>
    <scope>NUCLEOTIDE SEQUENCE [LARGE SCALE GENOMIC DNA]</scope>
    <source>
        <strain evidence="1 2">DCY113</strain>
    </source>
</reference>
<dbReference type="AlphaFoldDB" id="A0A5B0GWK4"/>
<organism evidence="1 2">
    <name type="scientific">Paraburkholderia panacisoli</name>
    <dbReference type="NCBI Taxonomy" id="2603818"/>
    <lineage>
        <taxon>Bacteria</taxon>
        <taxon>Pseudomonadati</taxon>
        <taxon>Pseudomonadota</taxon>
        <taxon>Betaproteobacteria</taxon>
        <taxon>Burkholderiales</taxon>
        <taxon>Burkholderiaceae</taxon>
        <taxon>Paraburkholderia</taxon>
    </lineage>
</organism>
<dbReference type="RefSeq" id="WP_149672379.1">
    <property type="nucleotide sequence ID" value="NZ_VTUZ01000017.1"/>
</dbReference>
<keyword evidence="2" id="KW-1185">Reference proteome</keyword>
<dbReference type="EMBL" id="VTUZ01000017">
    <property type="protein sequence ID" value="KAA1007254.1"/>
    <property type="molecule type" value="Genomic_DNA"/>
</dbReference>
<proteinExistence type="predicted"/>
<dbReference type="Proteomes" id="UP000325273">
    <property type="component" value="Unassembled WGS sequence"/>
</dbReference>
<evidence type="ECO:0000313" key="2">
    <source>
        <dbReference type="Proteomes" id="UP000325273"/>
    </source>
</evidence>
<name>A0A5B0GWK4_9BURK</name>
<evidence type="ECO:0000313" key="1">
    <source>
        <dbReference type="EMBL" id="KAA1007254.1"/>
    </source>
</evidence>